<dbReference type="WBParaSite" id="SSLN_0000725401-mRNA-1">
    <property type="protein sequence ID" value="SSLN_0000725401-mRNA-1"/>
    <property type="gene ID" value="SSLN_0000725401"/>
</dbReference>
<evidence type="ECO:0000313" key="9">
    <source>
        <dbReference type="Proteomes" id="UP000275846"/>
    </source>
</evidence>
<dbReference type="GO" id="GO:0048499">
    <property type="term" value="P:synaptic vesicle membrane organization"/>
    <property type="evidence" value="ECO:0007669"/>
    <property type="project" value="TreeGrafter"/>
</dbReference>
<keyword evidence="5" id="KW-0653">Protein transport</keyword>
<evidence type="ECO:0000256" key="5">
    <source>
        <dbReference type="ARBA" id="ARBA00022927"/>
    </source>
</evidence>
<keyword evidence="6" id="KW-0472">Membrane</keyword>
<dbReference type="Pfam" id="PF01602">
    <property type="entry name" value="Adaptin_N"/>
    <property type="match status" value="1"/>
</dbReference>
<dbReference type="GO" id="GO:1904115">
    <property type="term" value="C:axon cytoplasm"/>
    <property type="evidence" value="ECO:0007669"/>
    <property type="project" value="GOC"/>
</dbReference>
<dbReference type="STRING" id="70667.A0A183SS33"/>
<dbReference type="InterPro" id="IPR016024">
    <property type="entry name" value="ARM-type_fold"/>
</dbReference>
<reference evidence="10" key="1">
    <citation type="submission" date="2016-06" db="UniProtKB">
        <authorList>
            <consortium name="WormBaseParasite"/>
        </authorList>
    </citation>
    <scope>IDENTIFICATION</scope>
</reference>
<dbReference type="GO" id="GO:0006623">
    <property type="term" value="P:protein targeting to vacuole"/>
    <property type="evidence" value="ECO:0007669"/>
    <property type="project" value="TreeGrafter"/>
</dbReference>
<dbReference type="PANTHER" id="PTHR22781">
    <property type="entry name" value="DELTA ADAPTIN-RELATED"/>
    <property type="match status" value="1"/>
</dbReference>
<dbReference type="GO" id="GO:0048490">
    <property type="term" value="P:anterograde synaptic vesicle transport"/>
    <property type="evidence" value="ECO:0007669"/>
    <property type="project" value="TreeGrafter"/>
</dbReference>
<dbReference type="InterPro" id="IPR017105">
    <property type="entry name" value="AP3_complex_dsu"/>
</dbReference>
<dbReference type="GO" id="GO:0010008">
    <property type="term" value="C:endosome membrane"/>
    <property type="evidence" value="ECO:0007669"/>
    <property type="project" value="TreeGrafter"/>
</dbReference>
<dbReference type="InterPro" id="IPR002553">
    <property type="entry name" value="Clathrin/coatomer_adapt-like_N"/>
</dbReference>
<dbReference type="Proteomes" id="UP000275846">
    <property type="component" value="Unassembled WGS sequence"/>
</dbReference>
<dbReference type="GO" id="GO:0098943">
    <property type="term" value="P:neurotransmitter receptor transport, postsynaptic endosome to lysosome"/>
    <property type="evidence" value="ECO:0007669"/>
    <property type="project" value="TreeGrafter"/>
</dbReference>
<evidence type="ECO:0000313" key="8">
    <source>
        <dbReference type="EMBL" id="VDL93416.1"/>
    </source>
</evidence>
<keyword evidence="3" id="KW-0813">Transport</keyword>
<dbReference type="GO" id="GO:0043195">
    <property type="term" value="C:terminal bouton"/>
    <property type="evidence" value="ECO:0007669"/>
    <property type="project" value="TreeGrafter"/>
</dbReference>
<sequence length="344" mass="38666">MLGYDISWAAFNIVEVMSSTKFSFKDLNSGKLYDTSVALSGMSCFMTTDLARDLCTDILALTSSPKPYIRKKAVLLLYKVFLKHPEALRASFPRLREKLEDPDPGVQSAAVNVICELARKNPQNYLSLSPLFFKLMNTSTNNWVLIKIIKLVTSTYIRNSISLVCTSAMSLLYECINTVLAGVPDDNASIQLCVQKLRILIEDSDQNSMNKILKHHPRSVQTHNDLILNCLEDKDESIRLRALDLLHGMVTKKNLIEIVKNLVRHLNSPNTSAHFRSELVSTIIKICSQDNYCYIASFQWYVSVLVELAQLNENKNGELISNQLLDVTVRVAAVRAFAVSQMAS</sequence>
<dbReference type="OrthoDB" id="10264595at2759"/>
<accession>A0A183SS33</accession>
<dbReference type="GO" id="GO:0098830">
    <property type="term" value="C:presynaptic endosome"/>
    <property type="evidence" value="ECO:0007669"/>
    <property type="project" value="TreeGrafter"/>
</dbReference>
<name>A0A183SS33_SCHSO</name>
<dbReference type="GO" id="GO:0030123">
    <property type="term" value="C:AP-3 adaptor complex"/>
    <property type="evidence" value="ECO:0007669"/>
    <property type="project" value="InterPro"/>
</dbReference>
<dbReference type="GO" id="GO:0016182">
    <property type="term" value="P:synaptic vesicle budding from endosome"/>
    <property type="evidence" value="ECO:0007669"/>
    <property type="project" value="TreeGrafter"/>
</dbReference>
<dbReference type="InterPro" id="IPR011989">
    <property type="entry name" value="ARM-like"/>
</dbReference>
<evidence type="ECO:0000256" key="1">
    <source>
        <dbReference type="ARBA" id="ARBA00004308"/>
    </source>
</evidence>
<dbReference type="PANTHER" id="PTHR22781:SF12">
    <property type="entry name" value="AP-3 COMPLEX SUBUNIT DELTA-1"/>
    <property type="match status" value="1"/>
</dbReference>
<dbReference type="GO" id="GO:0006896">
    <property type="term" value="P:Golgi to vacuole transport"/>
    <property type="evidence" value="ECO:0007669"/>
    <property type="project" value="TreeGrafter"/>
</dbReference>
<proteinExistence type="inferred from homology"/>
<gene>
    <name evidence="8" type="ORF">SSLN_LOCUS7031</name>
</gene>
<dbReference type="SUPFAM" id="SSF48371">
    <property type="entry name" value="ARM repeat"/>
    <property type="match status" value="1"/>
</dbReference>
<evidence type="ECO:0000313" key="10">
    <source>
        <dbReference type="WBParaSite" id="SSLN_0000725401-mRNA-1"/>
    </source>
</evidence>
<dbReference type="EMBL" id="UYSU01033956">
    <property type="protein sequence ID" value="VDL93416.1"/>
    <property type="molecule type" value="Genomic_DNA"/>
</dbReference>
<evidence type="ECO:0000256" key="6">
    <source>
        <dbReference type="ARBA" id="ARBA00023136"/>
    </source>
</evidence>
<comment type="similarity">
    <text evidence="2">Belongs to the adaptor complexes large subunit family.</text>
</comment>
<protein>
    <submittedName>
        <fullName evidence="10">Adaptin_N domain-containing protein</fullName>
    </submittedName>
</protein>
<evidence type="ECO:0000256" key="4">
    <source>
        <dbReference type="ARBA" id="ARBA00022737"/>
    </source>
</evidence>
<dbReference type="AlphaFoldDB" id="A0A183SS33"/>
<keyword evidence="4" id="KW-0677">Repeat</keyword>
<comment type="subcellular location">
    <subcellularLocation>
        <location evidence="1">Endomembrane system</location>
    </subcellularLocation>
</comment>
<evidence type="ECO:0000259" key="7">
    <source>
        <dbReference type="Pfam" id="PF01602"/>
    </source>
</evidence>
<organism evidence="10">
    <name type="scientific">Schistocephalus solidus</name>
    <name type="common">Tapeworm</name>
    <dbReference type="NCBI Taxonomy" id="70667"/>
    <lineage>
        <taxon>Eukaryota</taxon>
        <taxon>Metazoa</taxon>
        <taxon>Spiralia</taxon>
        <taxon>Lophotrochozoa</taxon>
        <taxon>Platyhelminthes</taxon>
        <taxon>Cestoda</taxon>
        <taxon>Eucestoda</taxon>
        <taxon>Diphyllobothriidea</taxon>
        <taxon>Diphyllobothriidae</taxon>
        <taxon>Schistocephalus</taxon>
    </lineage>
</organism>
<keyword evidence="9" id="KW-1185">Reference proteome</keyword>
<evidence type="ECO:0000256" key="3">
    <source>
        <dbReference type="ARBA" id="ARBA00022448"/>
    </source>
</evidence>
<reference evidence="8 9" key="2">
    <citation type="submission" date="2018-11" db="EMBL/GenBank/DDBJ databases">
        <authorList>
            <consortium name="Pathogen Informatics"/>
        </authorList>
    </citation>
    <scope>NUCLEOTIDE SEQUENCE [LARGE SCALE GENOMIC DNA]</scope>
    <source>
        <strain evidence="8 9">NST_G2</strain>
    </source>
</reference>
<dbReference type="Gene3D" id="1.25.10.10">
    <property type="entry name" value="Leucine-rich Repeat Variant"/>
    <property type="match status" value="1"/>
</dbReference>
<evidence type="ECO:0000256" key="2">
    <source>
        <dbReference type="ARBA" id="ARBA00006613"/>
    </source>
</evidence>
<feature type="domain" description="Clathrin/coatomer adaptor adaptin-like N-terminal" evidence="7">
    <location>
        <begin position="25"/>
        <end position="343"/>
    </location>
</feature>